<organism evidence="2 3">
    <name type="scientific">Plakobranchus ocellatus</name>
    <dbReference type="NCBI Taxonomy" id="259542"/>
    <lineage>
        <taxon>Eukaryota</taxon>
        <taxon>Metazoa</taxon>
        <taxon>Spiralia</taxon>
        <taxon>Lophotrochozoa</taxon>
        <taxon>Mollusca</taxon>
        <taxon>Gastropoda</taxon>
        <taxon>Heterobranchia</taxon>
        <taxon>Euthyneura</taxon>
        <taxon>Panpulmonata</taxon>
        <taxon>Sacoglossa</taxon>
        <taxon>Placobranchoidea</taxon>
        <taxon>Plakobranchidae</taxon>
        <taxon>Plakobranchus</taxon>
    </lineage>
</organism>
<sequence length="444" mass="49631">MPQPVRESDKDYLFEDSQGTLIRRKEKIVESVGIPDDVRQMGKLVLYQDRLSYPQGGDRHGESSLERRRSPSPYRSPPRPVRESEKDYSYEASDGTLRRRRERITERVGIPDDVVPLGKLVLSQESPQRRQISTLEIPTGRKTSPSSYRSPPPVMRKNFNYRKSDGALIPRRHFSTESTGISNGVRGKGKPPLSRDSSEERHVSTLEIPRKKSPSPYRTLPAAMMKDTYTHRQNVGRISRREEHQVTKRVGILNETKPFGKEGVSSRESSEDRHKSSLYHPVSPGKTRGVSKDTVHKYRTVVSSSCQHGITPALLTENKVKATVHLCKGGVGGSVTSESALRSAGTFLWRVRAPSLAPCPDGGPESLRSPCCGLAIYKKQTKHLCKAKDPQLPDLVTEFPWLLHVSTRAAAPLNACSPDISTSINHPFTHLTEDQNFFVPSTIV</sequence>
<accession>A0AAV3ZYI2</accession>
<evidence type="ECO:0000313" key="2">
    <source>
        <dbReference type="EMBL" id="GFN99947.1"/>
    </source>
</evidence>
<reference evidence="2 3" key="1">
    <citation type="journal article" date="2021" name="Elife">
        <title>Chloroplast acquisition without the gene transfer in kleptoplastic sea slugs, Plakobranchus ocellatus.</title>
        <authorList>
            <person name="Maeda T."/>
            <person name="Takahashi S."/>
            <person name="Yoshida T."/>
            <person name="Shimamura S."/>
            <person name="Takaki Y."/>
            <person name="Nagai Y."/>
            <person name="Toyoda A."/>
            <person name="Suzuki Y."/>
            <person name="Arimoto A."/>
            <person name="Ishii H."/>
            <person name="Satoh N."/>
            <person name="Nishiyama T."/>
            <person name="Hasebe M."/>
            <person name="Maruyama T."/>
            <person name="Minagawa J."/>
            <person name="Obokata J."/>
            <person name="Shigenobu S."/>
        </authorList>
    </citation>
    <scope>NUCLEOTIDE SEQUENCE [LARGE SCALE GENOMIC DNA]</scope>
</reference>
<feature type="compositionally biased region" description="Basic and acidic residues" evidence="1">
    <location>
        <begin position="57"/>
        <end position="69"/>
    </location>
</feature>
<keyword evidence="3" id="KW-1185">Reference proteome</keyword>
<dbReference type="Proteomes" id="UP000735302">
    <property type="component" value="Unassembled WGS sequence"/>
</dbReference>
<feature type="compositionally biased region" description="Polar residues" evidence="1">
    <location>
        <begin position="123"/>
        <end position="149"/>
    </location>
</feature>
<feature type="region of interest" description="Disordered" evidence="1">
    <location>
        <begin position="256"/>
        <end position="291"/>
    </location>
</feature>
<feature type="region of interest" description="Disordered" evidence="1">
    <location>
        <begin position="121"/>
        <end position="157"/>
    </location>
</feature>
<comment type="caution">
    <text evidence="2">The sequence shown here is derived from an EMBL/GenBank/DDBJ whole genome shotgun (WGS) entry which is preliminary data.</text>
</comment>
<proteinExistence type="predicted"/>
<feature type="region of interest" description="Disordered" evidence="1">
    <location>
        <begin position="172"/>
        <end position="219"/>
    </location>
</feature>
<feature type="compositionally biased region" description="Basic and acidic residues" evidence="1">
    <location>
        <begin position="80"/>
        <end position="89"/>
    </location>
</feature>
<gene>
    <name evidence="2" type="ORF">PoB_002645300</name>
</gene>
<protein>
    <submittedName>
        <fullName evidence="2">Uncharacterized protein</fullName>
    </submittedName>
</protein>
<dbReference type="AlphaFoldDB" id="A0AAV3ZYI2"/>
<name>A0AAV3ZYI2_9GAST</name>
<evidence type="ECO:0000313" key="3">
    <source>
        <dbReference type="Proteomes" id="UP000735302"/>
    </source>
</evidence>
<dbReference type="EMBL" id="BLXT01003024">
    <property type="protein sequence ID" value="GFN99947.1"/>
    <property type="molecule type" value="Genomic_DNA"/>
</dbReference>
<feature type="compositionally biased region" description="Basic and acidic residues" evidence="1">
    <location>
        <begin position="196"/>
        <end position="210"/>
    </location>
</feature>
<feature type="compositionally biased region" description="Basic and acidic residues" evidence="1">
    <location>
        <begin position="258"/>
        <end position="275"/>
    </location>
</feature>
<evidence type="ECO:0000256" key="1">
    <source>
        <dbReference type="SAM" id="MobiDB-lite"/>
    </source>
</evidence>
<feature type="region of interest" description="Disordered" evidence="1">
    <location>
        <begin position="52"/>
        <end position="106"/>
    </location>
</feature>